<dbReference type="InterPro" id="IPR011004">
    <property type="entry name" value="Trimer_LpxA-like_sf"/>
</dbReference>
<accession>A0ABT8HY10</accession>
<comment type="similarity">
    <text evidence="1">Belongs to the transferase hexapeptide repeat family.</text>
</comment>
<dbReference type="PROSITE" id="PS00893">
    <property type="entry name" value="NUDIX_BOX"/>
    <property type="match status" value="1"/>
</dbReference>
<feature type="domain" description="Nudix hydrolase" evidence="4">
    <location>
        <begin position="1"/>
        <end position="129"/>
    </location>
</feature>
<dbReference type="SMART" id="SM01266">
    <property type="entry name" value="Mac"/>
    <property type="match status" value="1"/>
</dbReference>
<keyword evidence="2" id="KW-0808">Transferase</keyword>
<keyword evidence="3" id="KW-0378">Hydrolase</keyword>
<evidence type="ECO:0000313" key="6">
    <source>
        <dbReference type="Proteomes" id="UP001172721"/>
    </source>
</evidence>
<evidence type="ECO:0000313" key="5">
    <source>
        <dbReference type="EMBL" id="MDN4525137.1"/>
    </source>
</evidence>
<gene>
    <name evidence="5" type="ORF">QYB97_11645</name>
</gene>
<evidence type="ECO:0000256" key="1">
    <source>
        <dbReference type="ARBA" id="ARBA00007274"/>
    </source>
</evidence>
<dbReference type="PANTHER" id="PTHR23416:SF23">
    <property type="entry name" value="ACETYLTRANSFERASE C18B11.09C-RELATED"/>
    <property type="match status" value="1"/>
</dbReference>
<dbReference type="InterPro" id="IPR051159">
    <property type="entry name" value="Hexapeptide_acetyltransf"/>
</dbReference>
<dbReference type="InterPro" id="IPR024688">
    <property type="entry name" value="Mac_dom"/>
</dbReference>
<evidence type="ECO:0000256" key="3">
    <source>
        <dbReference type="ARBA" id="ARBA00022801"/>
    </source>
</evidence>
<dbReference type="InterPro" id="IPR001451">
    <property type="entry name" value="Hexapep"/>
</dbReference>
<dbReference type="InterPro" id="IPR015797">
    <property type="entry name" value="NUDIX_hydrolase-like_dom_sf"/>
</dbReference>
<dbReference type="EMBL" id="JAUHTR010000005">
    <property type="protein sequence ID" value="MDN4525137.1"/>
    <property type="molecule type" value="Genomic_DNA"/>
</dbReference>
<sequence length="312" mass="34195">MRDRGSIVLIDNNKVALIKRIFNGKTYYVFPGGGIEHNETPQVAAKREAFEELGLNVNVKNCLATIPYNGIQYFFLGSIVGGVFGKGTGNEYKSDRNRGSYQPVWVDINTLTKLDIRPKEIAEKVQSLSREVMHLSEKEKIVYERGTEELKLKTTVAQKLARELNHCDLEDEEKKDEIIRELFGSVGEKPSLEANFQCDLGYNIHVGDNFYAGFNCTILDMAEVQIGDNCMIGPNVGIYTAGHSLTPKDRNKSGYAIPITIGDDVWIGGSCVILAGVTIGDHSVVAAGSVVTKDVPPDTVVAGNPARVIKSI</sequence>
<reference evidence="5" key="1">
    <citation type="submission" date="2023-07" db="EMBL/GenBank/DDBJ databases">
        <title>Fictibacillus sp. isolated from freshwater pond.</title>
        <authorList>
            <person name="Kirdat K."/>
            <person name="Bhat A."/>
            <person name="Mourya A."/>
            <person name="Yadav A."/>
        </authorList>
    </citation>
    <scope>NUCLEOTIDE SEQUENCE</scope>
    <source>
        <strain evidence="5">NE201</strain>
    </source>
</reference>
<dbReference type="PANTHER" id="PTHR23416">
    <property type="entry name" value="SIALIC ACID SYNTHASE-RELATED"/>
    <property type="match status" value="1"/>
</dbReference>
<dbReference type="CDD" id="cd03357">
    <property type="entry name" value="LbH_MAT_GAT"/>
    <property type="match status" value="1"/>
</dbReference>
<proteinExistence type="inferred from homology"/>
<name>A0ABT8HY10_9BACL</name>
<keyword evidence="6" id="KW-1185">Reference proteome</keyword>
<dbReference type="PROSITE" id="PS51462">
    <property type="entry name" value="NUDIX"/>
    <property type="match status" value="1"/>
</dbReference>
<dbReference type="Gene3D" id="3.90.79.10">
    <property type="entry name" value="Nucleoside Triphosphate Pyrophosphohydrolase"/>
    <property type="match status" value="1"/>
</dbReference>
<comment type="caution">
    <text evidence="5">The sequence shown here is derived from an EMBL/GenBank/DDBJ whole genome shotgun (WGS) entry which is preliminary data.</text>
</comment>
<protein>
    <submittedName>
        <fullName evidence="5">DapH/DapD/GlmU-related protein</fullName>
    </submittedName>
</protein>
<dbReference type="InterPro" id="IPR020084">
    <property type="entry name" value="NUDIX_hydrolase_CS"/>
</dbReference>
<dbReference type="InterPro" id="IPR000086">
    <property type="entry name" value="NUDIX_hydrolase_dom"/>
</dbReference>
<dbReference type="Gene3D" id="2.160.10.10">
    <property type="entry name" value="Hexapeptide repeat proteins"/>
    <property type="match status" value="1"/>
</dbReference>
<dbReference type="Proteomes" id="UP001172721">
    <property type="component" value="Unassembled WGS sequence"/>
</dbReference>
<organism evidence="5 6">
    <name type="scientific">Fictibacillus fluitans</name>
    <dbReference type="NCBI Taxonomy" id="3058422"/>
    <lineage>
        <taxon>Bacteria</taxon>
        <taxon>Bacillati</taxon>
        <taxon>Bacillota</taxon>
        <taxon>Bacilli</taxon>
        <taxon>Bacillales</taxon>
        <taxon>Fictibacillaceae</taxon>
        <taxon>Fictibacillus</taxon>
    </lineage>
</organism>
<dbReference type="CDD" id="cd04669">
    <property type="entry name" value="NUDIX_Hydrolase"/>
    <property type="match status" value="1"/>
</dbReference>
<evidence type="ECO:0000256" key="2">
    <source>
        <dbReference type="ARBA" id="ARBA00022679"/>
    </source>
</evidence>
<dbReference type="Pfam" id="PF14602">
    <property type="entry name" value="Hexapep_2"/>
    <property type="match status" value="2"/>
</dbReference>
<dbReference type="Pfam" id="PF12464">
    <property type="entry name" value="Mac"/>
    <property type="match status" value="1"/>
</dbReference>
<dbReference type="Pfam" id="PF00293">
    <property type="entry name" value="NUDIX"/>
    <property type="match status" value="1"/>
</dbReference>
<evidence type="ECO:0000259" key="4">
    <source>
        <dbReference type="PROSITE" id="PS51462"/>
    </source>
</evidence>
<dbReference type="SUPFAM" id="SSF51161">
    <property type="entry name" value="Trimeric LpxA-like enzymes"/>
    <property type="match status" value="1"/>
</dbReference>
<dbReference type="SUPFAM" id="SSF55811">
    <property type="entry name" value="Nudix"/>
    <property type="match status" value="1"/>
</dbReference>